<dbReference type="SUPFAM" id="SSF50985">
    <property type="entry name" value="RCC1/BLIP-II"/>
    <property type="match status" value="1"/>
</dbReference>
<gene>
    <name evidence="9" type="ORF">C1SCF055_LOCUS8581</name>
</gene>
<dbReference type="EMBL" id="CAMXCT030000580">
    <property type="protein sequence ID" value="CAL4768034.1"/>
    <property type="molecule type" value="Genomic_DNA"/>
</dbReference>
<feature type="transmembrane region" description="Helical" evidence="6">
    <location>
        <begin position="1019"/>
        <end position="1038"/>
    </location>
</feature>
<sequence>MALRPCLSQQLTHGLAPSLDWKPSRRLTASAIKPRHAVRPLPSAVTAVTALAATAAPAAVWHAERRREMLRRHPELQRLRGADGRSLPLLILANALQLGLAIFAGQQLQQSPEAGTILAVLLLAVGVGGTLSLWSFSILHDLLHGTCVKVDRSTRENLLFWLSFPTIFGYHLYLQRGHLSHHKNLGRASMGQLFDSQRLEFEDGDVLFVAHRQPLQGQTFEVQLPGNLGTFSPSISHNVMTRFWDRSTESETANARAAKNAAWYCFSMVFERCALAINDKVVALFGRNAFFLQKPAAFHDSCATYARTAAVLHLFLWFFAGPGALLYLLLAEVAWQLPVHPACAMFVSNHGSGKRLDGSCAPSASLYVGESWGWFDWVCLFSNYHLEHHDFPDIPLLKLPELSRIAPEFYGREAMDARLPPPSLGVAPCATDWAQTVQRSFAEPEPYACSVVNGVDNEHRHAHTVLLRNDGQAVACGQNDEGQCNIPALPDEKTYIQVSAGANYTVLLRSDGCVLPCGTDYDGRCQIPVPEPGIRYIGNLMPRGTDLVLQLNFVCEDDEIIVTCSSLAAQEVLRLNASASDLAWNTHQRIARELKVNLQNLRLILPEGDLLAPICRENPVATKLRPMQARAWFSAYPRPKGTGGTATAGGATASGGPGGSLRSLSGVDDTVSPRTLCDISQEFAFVEWGVNFRAEKQGREPRYASLQWLRMLQEEIDRRQQTGKFAPIHFAAHLGGEYCVDVLKGDASLVRTLWEDYGFLRVYLCPTRANGVNSSQLKKHLPTLKNVIVALPQVEFVLLVTKETRALTFNLMNEVQPNLAFFYFSEETTSVVTQALPPTQRSSGPCCSWCLPGLLAVPLCRAWQRYGANRARSGRSRCHAVKVKEPVKDVKELATALDESPSDPMASAPSSSPTSGVWGFGNPNFVSRAKPAPWPPLPYAIDCEEFLDFPPVELLVVGCVLMSSFITAVATLPFLAEPGFQDLRALLDGLENTICVVFFVEFLLRWYSRSLRPTYILKPLVIIDIISFLPILISIADFPKTAPLVAAFRLLRVFRLQRFLADYDGFLILTQGLGIDKSYVTPVLLEVTRVVLSIFSLLYIATGAIYAAEHDVNPQFPDFFTALYFGLTTLTTVGFGDITPITWEGRFVVAASILAGVAVFPYQLSKLAEVFLKQRDKPQVQEVQHRICPNCQASPHRSDATFCWRCGSVMSARD</sequence>
<dbReference type="InterPro" id="IPR027359">
    <property type="entry name" value="Volt_channel_dom_sf"/>
</dbReference>
<dbReference type="Gene3D" id="1.20.120.350">
    <property type="entry name" value="Voltage-gated potassium channels. Chain C"/>
    <property type="match status" value="1"/>
</dbReference>
<protein>
    <submittedName>
        <fullName evidence="9">Uncharacterized protein</fullName>
    </submittedName>
</protein>
<dbReference type="Gene3D" id="1.10.287.70">
    <property type="match status" value="1"/>
</dbReference>
<dbReference type="OrthoDB" id="428227at2759"/>
<dbReference type="GO" id="GO:0005216">
    <property type="term" value="F:monoatomic ion channel activity"/>
    <property type="evidence" value="ECO:0007669"/>
    <property type="project" value="InterPro"/>
</dbReference>
<feature type="transmembrane region" description="Helical" evidence="6">
    <location>
        <begin position="314"/>
        <end position="335"/>
    </location>
</feature>
<dbReference type="AlphaFoldDB" id="A0A9P1FNN2"/>
<evidence type="ECO:0000256" key="4">
    <source>
        <dbReference type="ARBA" id="ARBA00023136"/>
    </source>
</evidence>
<feature type="transmembrane region" description="Helical" evidence="6">
    <location>
        <begin position="1119"/>
        <end position="1141"/>
    </location>
</feature>
<evidence type="ECO:0000256" key="6">
    <source>
        <dbReference type="SAM" id="Phobius"/>
    </source>
</evidence>
<evidence type="ECO:0000256" key="5">
    <source>
        <dbReference type="SAM" id="MobiDB-lite"/>
    </source>
</evidence>
<evidence type="ECO:0000256" key="2">
    <source>
        <dbReference type="ARBA" id="ARBA00022692"/>
    </source>
</evidence>
<dbReference type="InterPro" id="IPR005804">
    <property type="entry name" value="FA_desaturase_dom"/>
</dbReference>
<feature type="transmembrane region" description="Helical" evidence="6">
    <location>
        <begin position="1147"/>
        <end position="1165"/>
    </location>
</feature>
<feature type="domain" description="Ion transport" evidence="8">
    <location>
        <begin position="952"/>
        <end position="1160"/>
    </location>
</feature>
<dbReference type="EMBL" id="CAMXCT010000580">
    <property type="protein sequence ID" value="CAI3980722.1"/>
    <property type="molecule type" value="Genomic_DNA"/>
</dbReference>
<evidence type="ECO:0000256" key="3">
    <source>
        <dbReference type="ARBA" id="ARBA00022989"/>
    </source>
</evidence>
<dbReference type="PANTHER" id="PTHR12879">
    <property type="entry name" value="SPHINGOLIPID DELTA 4 DESATURASE/C-4 HYDROXYLASE PROTEIN DES2"/>
    <property type="match status" value="1"/>
</dbReference>
<evidence type="ECO:0000313" key="10">
    <source>
        <dbReference type="EMBL" id="CAL1134097.1"/>
    </source>
</evidence>
<feature type="transmembrane region" description="Helical" evidence="6">
    <location>
        <begin position="41"/>
        <end position="63"/>
    </location>
</feature>
<keyword evidence="3 6" id="KW-1133">Transmembrane helix</keyword>
<evidence type="ECO:0000313" key="9">
    <source>
        <dbReference type="EMBL" id="CAI3980722.1"/>
    </source>
</evidence>
<dbReference type="Pfam" id="PF00487">
    <property type="entry name" value="FA_desaturase"/>
    <property type="match status" value="1"/>
</dbReference>
<feature type="compositionally biased region" description="Gly residues" evidence="5">
    <location>
        <begin position="643"/>
        <end position="659"/>
    </location>
</feature>
<evidence type="ECO:0000256" key="1">
    <source>
        <dbReference type="ARBA" id="ARBA00004141"/>
    </source>
</evidence>
<keyword evidence="2 6" id="KW-0812">Transmembrane</keyword>
<proteinExistence type="predicted"/>
<comment type="subcellular location">
    <subcellularLocation>
        <location evidence="1">Membrane</location>
        <topology evidence="1">Multi-pass membrane protein</topology>
    </subcellularLocation>
</comment>
<name>A0A9P1FNN2_9DINO</name>
<dbReference type="GO" id="GO:0016020">
    <property type="term" value="C:membrane"/>
    <property type="evidence" value="ECO:0007669"/>
    <property type="project" value="UniProtKB-SubCell"/>
</dbReference>
<dbReference type="GO" id="GO:0042284">
    <property type="term" value="F:sphingolipid delta-4 desaturase activity"/>
    <property type="evidence" value="ECO:0007669"/>
    <property type="project" value="TreeGrafter"/>
</dbReference>
<dbReference type="PANTHER" id="PTHR12879:SF8">
    <property type="entry name" value="SPHINGOLIPID DELTA(4)-DESATURASE DES1"/>
    <property type="match status" value="1"/>
</dbReference>
<dbReference type="Proteomes" id="UP001152797">
    <property type="component" value="Unassembled WGS sequence"/>
</dbReference>
<feature type="region of interest" description="Disordered" evidence="5">
    <location>
        <begin position="643"/>
        <end position="665"/>
    </location>
</feature>
<organism evidence="9">
    <name type="scientific">Cladocopium goreaui</name>
    <dbReference type="NCBI Taxonomy" id="2562237"/>
    <lineage>
        <taxon>Eukaryota</taxon>
        <taxon>Sar</taxon>
        <taxon>Alveolata</taxon>
        <taxon>Dinophyceae</taxon>
        <taxon>Suessiales</taxon>
        <taxon>Symbiodiniaceae</taxon>
        <taxon>Cladocopium</taxon>
    </lineage>
</organism>
<keyword evidence="4 6" id="KW-0472">Membrane</keyword>
<dbReference type="Pfam" id="PF00520">
    <property type="entry name" value="Ion_trans"/>
    <property type="match status" value="1"/>
</dbReference>
<feature type="domain" description="Fatty acid desaturase" evidence="7">
    <location>
        <begin position="120"/>
        <end position="412"/>
    </location>
</feature>
<evidence type="ECO:0000313" key="11">
    <source>
        <dbReference type="Proteomes" id="UP001152797"/>
    </source>
</evidence>
<dbReference type="Gene3D" id="2.130.10.30">
    <property type="entry name" value="Regulator of chromosome condensation 1/beta-lactamase-inhibitor protein II"/>
    <property type="match status" value="1"/>
</dbReference>
<feature type="transmembrane region" description="Helical" evidence="6">
    <location>
        <begin position="86"/>
        <end position="105"/>
    </location>
</feature>
<evidence type="ECO:0000259" key="7">
    <source>
        <dbReference type="Pfam" id="PF00487"/>
    </source>
</evidence>
<reference evidence="9" key="1">
    <citation type="submission" date="2022-10" db="EMBL/GenBank/DDBJ databases">
        <authorList>
            <person name="Chen Y."/>
            <person name="Dougan E. K."/>
            <person name="Chan C."/>
            <person name="Rhodes N."/>
            <person name="Thang M."/>
        </authorList>
    </citation>
    <scope>NUCLEOTIDE SEQUENCE</scope>
</reference>
<dbReference type="PRINTS" id="PR00169">
    <property type="entry name" value="KCHANNEL"/>
</dbReference>
<feature type="transmembrane region" description="Helical" evidence="6">
    <location>
        <begin position="1087"/>
        <end position="1107"/>
    </location>
</feature>
<reference evidence="10" key="2">
    <citation type="submission" date="2024-04" db="EMBL/GenBank/DDBJ databases">
        <authorList>
            <person name="Chen Y."/>
            <person name="Shah S."/>
            <person name="Dougan E. K."/>
            <person name="Thang M."/>
            <person name="Chan C."/>
        </authorList>
    </citation>
    <scope>NUCLEOTIDE SEQUENCE [LARGE SCALE GENOMIC DNA]</scope>
</reference>
<evidence type="ECO:0000259" key="8">
    <source>
        <dbReference type="Pfam" id="PF00520"/>
    </source>
</evidence>
<accession>A0A9P1FNN2</accession>
<feature type="transmembrane region" description="Helical" evidence="6">
    <location>
        <begin position="954"/>
        <end position="975"/>
    </location>
</feature>
<dbReference type="InterPro" id="IPR009091">
    <property type="entry name" value="RCC1/BLIP-II"/>
</dbReference>
<dbReference type="SUPFAM" id="SSF81324">
    <property type="entry name" value="Voltage-gated potassium channels"/>
    <property type="match status" value="1"/>
</dbReference>
<dbReference type="EMBL" id="CAMXCT020000580">
    <property type="protein sequence ID" value="CAL1134097.1"/>
    <property type="molecule type" value="Genomic_DNA"/>
</dbReference>
<feature type="transmembrane region" description="Helical" evidence="6">
    <location>
        <begin position="117"/>
        <end position="138"/>
    </location>
</feature>
<keyword evidence="11" id="KW-1185">Reference proteome</keyword>
<dbReference type="InterPro" id="IPR005821">
    <property type="entry name" value="Ion_trans_dom"/>
</dbReference>
<dbReference type="GO" id="GO:0046513">
    <property type="term" value="P:ceramide biosynthetic process"/>
    <property type="evidence" value="ECO:0007669"/>
    <property type="project" value="TreeGrafter"/>
</dbReference>
<comment type="caution">
    <text evidence="9">The sequence shown here is derived from an EMBL/GenBank/DDBJ whole genome shotgun (WGS) entry which is preliminary data.</text>
</comment>